<dbReference type="Proteomes" id="UP000030147">
    <property type="component" value="Unassembled WGS sequence"/>
</dbReference>
<dbReference type="InterPro" id="IPR050487">
    <property type="entry name" value="FtsQ_DivIB"/>
</dbReference>
<dbReference type="OrthoDB" id="1819027at2"/>
<comment type="function">
    <text evidence="8">Cell division protein that may be involved in stabilizing or promoting the assembly of the division complex.</text>
</comment>
<dbReference type="GO" id="GO:0043093">
    <property type="term" value="P:FtsZ-dependent cytokinesis"/>
    <property type="evidence" value="ECO:0007669"/>
    <property type="project" value="UniProtKB-UniRule"/>
</dbReference>
<dbReference type="AlphaFoldDB" id="A0A0A2TDE0"/>
<dbReference type="EMBL" id="AVBF01000030">
    <property type="protein sequence ID" value="KGP72428.1"/>
    <property type="molecule type" value="Genomic_DNA"/>
</dbReference>
<dbReference type="Gene3D" id="3.40.50.10960">
    <property type="match status" value="1"/>
</dbReference>
<dbReference type="InterPro" id="IPR013685">
    <property type="entry name" value="POTRA_FtsQ_type"/>
</dbReference>
<keyword evidence="6 8" id="KW-0472">Membrane</keyword>
<sequence>MAEKKIVSIEDRIPKLKEARKKKANRRLILYLSLFFLLIAVILYLQSSLSHLQTINIKGNEHVEKEDILSISGVSTEDNFWKVNGETVAKKLEEHEQIQSVKVDKQFPTTISININEVERVGYVQNDGSYYPILANGNSLTSYELKTPTGDAPILVGWNGQKYLEEMTKELKQLPDSITQLISEIHWSPTDQNPYKIHLYMNDGYEVDASIRNFSQKMRSYPSIVSQLDSSQKGIIHIDVGAYFEAYSTDEEKGENENENDG</sequence>
<dbReference type="GO" id="GO:0032153">
    <property type="term" value="C:cell division site"/>
    <property type="evidence" value="ECO:0007669"/>
    <property type="project" value="UniProtKB-UniRule"/>
</dbReference>
<protein>
    <recommendedName>
        <fullName evidence="8">Cell division protein DivIB</fullName>
    </recommendedName>
</protein>
<evidence type="ECO:0000256" key="1">
    <source>
        <dbReference type="ARBA" id="ARBA00004370"/>
    </source>
</evidence>
<comment type="subcellular location">
    <subcellularLocation>
        <location evidence="8">Cell membrane</location>
        <topology evidence="8">Single-pass type II membrane protein</topology>
    </subcellularLocation>
    <subcellularLocation>
        <location evidence="1">Membrane</location>
    </subcellularLocation>
    <text evidence="8">Localizes to the division septum.</text>
</comment>
<keyword evidence="5 8" id="KW-1133">Transmembrane helix</keyword>
<proteinExistence type="inferred from homology"/>
<evidence type="ECO:0000313" key="10">
    <source>
        <dbReference type="EMBL" id="KGP72428.1"/>
    </source>
</evidence>
<gene>
    <name evidence="8" type="primary">divIB</name>
    <name evidence="10" type="ORF">N782_05855</name>
</gene>
<dbReference type="InterPro" id="IPR026580">
    <property type="entry name" value="DivIB"/>
</dbReference>
<evidence type="ECO:0000256" key="8">
    <source>
        <dbReference type="HAMAP-Rule" id="MF_00912"/>
    </source>
</evidence>
<evidence type="ECO:0000313" key="11">
    <source>
        <dbReference type="Proteomes" id="UP000030147"/>
    </source>
</evidence>
<dbReference type="InterPro" id="IPR005548">
    <property type="entry name" value="Cell_div_FtsQ/DivIB_C"/>
</dbReference>
<evidence type="ECO:0000256" key="6">
    <source>
        <dbReference type="ARBA" id="ARBA00023136"/>
    </source>
</evidence>
<dbReference type="InterPro" id="IPR034746">
    <property type="entry name" value="POTRA"/>
</dbReference>
<evidence type="ECO:0000256" key="3">
    <source>
        <dbReference type="ARBA" id="ARBA00022618"/>
    </source>
</evidence>
<dbReference type="PANTHER" id="PTHR37820">
    <property type="entry name" value="CELL DIVISION PROTEIN DIVIB"/>
    <property type="match status" value="1"/>
</dbReference>
<keyword evidence="11" id="KW-1185">Reference proteome</keyword>
<accession>A0A0A2TDE0</accession>
<keyword evidence="4 8" id="KW-0812">Transmembrane</keyword>
<evidence type="ECO:0000256" key="7">
    <source>
        <dbReference type="ARBA" id="ARBA00023306"/>
    </source>
</evidence>
<comment type="similarity">
    <text evidence="8">Belongs to the FtsQ/DivIB family. DivIB subfamily.</text>
</comment>
<dbReference type="Pfam" id="PF03799">
    <property type="entry name" value="FtsQ_DivIB_C"/>
    <property type="match status" value="1"/>
</dbReference>
<evidence type="ECO:0000256" key="4">
    <source>
        <dbReference type="ARBA" id="ARBA00022692"/>
    </source>
</evidence>
<dbReference type="Pfam" id="PF08478">
    <property type="entry name" value="POTRA_1"/>
    <property type="match status" value="1"/>
</dbReference>
<keyword evidence="7 8" id="KW-0131">Cell cycle</keyword>
<dbReference type="PROSITE" id="PS51779">
    <property type="entry name" value="POTRA"/>
    <property type="match status" value="1"/>
</dbReference>
<feature type="transmembrane region" description="Helical" evidence="8">
    <location>
        <begin position="28"/>
        <end position="45"/>
    </location>
</feature>
<comment type="caution">
    <text evidence="10">The sequence shown here is derived from an EMBL/GenBank/DDBJ whole genome shotgun (WGS) entry which is preliminary data.</text>
</comment>
<reference evidence="10 11" key="1">
    <citation type="journal article" date="2015" name="Stand. Genomic Sci.">
        <title>High quality draft genome sequence of the moderately halophilic bacterium Pontibacillus yanchengensis Y32(T) and comparison among Pontibacillus genomes.</title>
        <authorList>
            <person name="Huang J."/>
            <person name="Qiao Z.X."/>
            <person name="Tang J.W."/>
            <person name="Wang G."/>
        </authorList>
    </citation>
    <scope>NUCLEOTIDE SEQUENCE [LARGE SCALE GENOMIC DNA]</scope>
    <source>
        <strain evidence="10 11">Y32</strain>
    </source>
</reference>
<evidence type="ECO:0000256" key="5">
    <source>
        <dbReference type="ARBA" id="ARBA00022989"/>
    </source>
</evidence>
<feature type="domain" description="POTRA" evidence="9">
    <location>
        <begin position="50"/>
        <end position="120"/>
    </location>
</feature>
<dbReference type="GO" id="GO:0005886">
    <property type="term" value="C:plasma membrane"/>
    <property type="evidence" value="ECO:0007669"/>
    <property type="project" value="UniProtKB-SubCell"/>
</dbReference>
<dbReference type="PANTHER" id="PTHR37820:SF1">
    <property type="entry name" value="CELL DIVISION PROTEIN FTSQ"/>
    <property type="match status" value="1"/>
</dbReference>
<name>A0A0A2TDE0_9BACI</name>
<evidence type="ECO:0000256" key="2">
    <source>
        <dbReference type="ARBA" id="ARBA00022475"/>
    </source>
</evidence>
<dbReference type="eggNOG" id="COG1589">
    <property type="taxonomic scope" value="Bacteria"/>
</dbReference>
<organism evidence="10 11">
    <name type="scientific">Pontibacillus yanchengensis Y32</name>
    <dbReference type="NCBI Taxonomy" id="1385514"/>
    <lineage>
        <taxon>Bacteria</taxon>
        <taxon>Bacillati</taxon>
        <taxon>Bacillota</taxon>
        <taxon>Bacilli</taxon>
        <taxon>Bacillales</taxon>
        <taxon>Bacillaceae</taxon>
        <taxon>Pontibacillus</taxon>
    </lineage>
</organism>
<dbReference type="STRING" id="1385514.N782_05855"/>
<evidence type="ECO:0000259" key="9">
    <source>
        <dbReference type="PROSITE" id="PS51779"/>
    </source>
</evidence>
<dbReference type="HAMAP" id="MF_00912">
    <property type="entry name" value="DivIB"/>
    <property type="match status" value="1"/>
</dbReference>
<dbReference type="RefSeq" id="WP_036819982.1">
    <property type="nucleotide sequence ID" value="NZ_AVBF01000030.1"/>
</dbReference>
<keyword evidence="3 8" id="KW-0132">Cell division</keyword>
<dbReference type="Gene3D" id="3.10.20.310">
    <property type="entry name" value="membrane protein fhac"/>
    <property type="match status" value="1"/>
</dbReference>
<keyword evidence="2 8" id="KW-1003">Cell membrane</keyword>